<comment type="cofactor">
    <cofactor evidence="1 7 8">
        <name>Mg(2+)</name>
        <dbReference type="ChEBI" id="CHEBI:18420"/>
    </cofactor>
</comment>
<dbReference type="GO" id="GO:0008934">
    <property type="term" value="F:inositol monophosphate 1-phosphatase activity"/>
    <property type="evidence" value="ECO:0007669"/>
    <property type="project" value="InterPro"/>
</dbReference>
<dbReference type="Pfam" id="PF00459">
    <property type="entry name" value="Inositol_P"/>
    <property type="match status" value="1"/>
</dbReference>
<evidence type="ECO:0000256" key="1">
    <source>
        <dbReference type="ARBA" id="ARBA00001946"/>
    </source>
</evidence>
<dbReference type="STRING" id="121845.A0A1S3D544"/>
<reference evidence="10" key="1">
    <citation type="submission" date="2025-08" db="UniProtKB">
        <authorList>
            <consortium name="RefSeq"/>
        </authorList>
    </citation>
    <scope>IDENTIFICATION</scope>
</reference>
<comment type="catalytic activity">
    <reaction evidence="8">
        <text>a myo-inositol phosphate + H2O = myo-inositol + phosphate</text>
        <dbReference type="Rhea" id="RHEA:24056"/>
        <dbReference type="ChEBI" id="CHEBI:15377"/>
        <dbReference type="ChEBI" id="CHEBI:17268"/>
        <dbReference type="ChEBI" id="CHEBI:43474"/>
        <dbReference type="ChEBI" id="CHEBI:84139"/>
        <dbReference type="EC" id="3.1.3.25"/>
    </reaction>
</comment>
<dbReference type="RefSeq" id="XP_008474632.1">
    <property type="nucleotide sequence ID" value="XM_008476410.3"/>
</dbReference>
<dbReference type="SUPFAM" id="SSF56655">
    <property type="entry name" value="Carbohydrate phosphatase"/>
    <property type="match status" value="1"/>
</dbReference>
<dbReference type="Gene3D" id="3.30.540.10">
    <property type="entry name" value="Fructose-1,6-Bisphosphatase, subunit A, domain 1"/>
    <property type="match status" value="1"/>
</dbReference>
<dbReference type="AlphaFoldDB" id="A0A1S3D544"/>
<evidence type="ECO:0000256" key="3">
    <source>
        <dbReference type="ARBA" id="ARBA00009759"/>
    </source>
</evidence>
<dbReference type="InterPro" id="IPR020583">
    <property type="entry name" value="Inositol_monoP_metal-BS"/>
</dbReference>
<accession>A0A1S3D544</accession>
<evidence type="ECO:0000256" key="6">
    <source>
        <dbReference type="ARBA" id="ARBA00022842"/>
    </source>
</evidence>
<evidence type="ECO:0000256" key="7">
    <source>
        <dbReference type="PIRSR" id="PIRSR600760-2"/>
    </source>
</evidence>
<proteinExistence type="inferred from homology"/>
<dbReference type="GO" id="GO:0046854">
    <property type="term" value="P:phosphatidylinositol phosphate biosynthetic process"/>
    <property type="evidence" value="ECO:0007669"/>
    <property type="project" value="InterPro"/>
</dbReference>
<keyword evidence="4 7" id="KW-0479">Metal-binding</keyword>
<feature type="non-terminal residue" evidence="10">
    <location>
        <position position="235"/>
    </location>
</feature>
<dbReference type="InterPro" id="IPR000760">
    <property type="entry name" value="Inositol_monophosphatase-like"/>
</dbReference>
<evidence type="ECO:0000256" key="5">
    <source>
        <dbReference type="ARBA" id="ARBA00022801"/>
    </source>
</evidence>
<dbReference type="PRINTS" id="PR00378">
    <property type="entry name" value="LIIMPHPHTASE"/>
</dbReference>
<dbReference type="GO" id="GO:0006021">
    <property type="term" value="P:inositol biosynthetic process"/>
    <property type="evidence" value="ECO:0007669"/>
    <property type="project" value="UniProtKB-UniPathway"/>
</dbReference>
<dbReference type="EC" id="3.1.3.25" evidence="8"/>
<evidence type="ECO:0000313" key="10">
    <source>
        <dbReference type="RefSeq" id="XP_008474632.1"/>
    </source>
</evidence>
<protein>
    <recommendedName>
        <fullName evidence="8">Inositol-1-monophosphatase</fullName>
        <ecNumber evidence="8">3.1.3.25</ecNumber>
    </recommendedName>
</protein>
<gene>
    <name evidence="10" type="primary">LOC103511680</name>
</gene>
<dbReference type="KEGG" id="dci:103511680"/>
<dbReference type="UniPathway" id="UPA00823">
    <property type="reaction ID" value="UER00788"/>
</dbReference>
<name>A0A1S3D544_DIACI</name>
<keyword evidence="9" id="KW-1185">Reference proteome</keyword>
<feature type="binding site" evidence="7">
    <location>
        <position position="88"/>
    </location>
    <ligand>
        <name>Mg(2+)</name>
        <dbReference type="ChEBI" id="CHEBI:18420"/>
        <label>1</label>
        <note>catalytic</note>
    </ligand>
</feature>
<comment type="pathway">
    <text evidence="2 8">Polyol metabolism; myo-inositol biosynthesis; myo-inositol from D-glucose 6-phosphate: step 2/2.</text>
</comment>
<dbReference type="InterPro" id="IPR020552">
    <property type="entry name" value="Inositol_monoPase_Li-sen"/>
</dbReference>
<dbReference type="GO" id="GO:0007165">
    <property type="term" value="P:signal transduction"/>
    <property type="evidence" value="ECO:0007669"/>
    <property type="project" value="TreeGrafter"/>
</dbReference>
<dbReference type="GeneID" id="103511680"/>
<dbReference type="GO" id="GO:0046872">
    <property type="term" value="F:metal ion binding"/>
    <property type="evidence" value="ECO:0007669"/>
    <property type="project" value="UniProtKB-KW"/>
</dbReference>
<evidence type="ECO:0000256" key="4">
    <source>
        <dbReference type="ARBA" id="ARBA00022723"/>
    </source>
</evidence>
<dbReference type="InterPro" id="IPR033942">
    <property type="entry name" value="IMPase"/>
</dbReference>
<dbReference type="PANTHER" id="PTHR20854">
    <property type="entry name" value="INOSITOL MONOPHOSPHATASE"/>
    <property type="match status" value="1"/>
</dbReference>
<sequence>MVDIAKCFETVLPLIEHAGEIVVEGFNSIKNIETKTTSWDLVTEYDKKVEKTLISRIQNHFPTHKFIGEETSSTTVLTNDPTWIIDPIDGTLNFVHRFPHSCISVAFAVERELVIGIVYNPMLQQMFTAQKGKGAFLNGKRIHTSDTKGWGRTQSVLVGNSLSRPIPVLSGVGQGSHSGPLLFSLFFNDLPQVIRHSSVLMFADDVKLYKTIRTIGDCYLLQCDLDAFHSWLLIN</sequence>
<evidence type="ECO:0000256" key="8">
    <source>
        <dbReference type="RuleBase" id="RU364068"/>
    </source>
</evidence>
<dbReference type="PANTHER" id="PTHR20854:SF25">
    <property type="entry name" value="INOSITOL-1-MONOPHOSPHATASE"/>
    <property type="match status" value="1"/>
</dbReference>
<feature type="binding site" evidence="7">
    <location>
        <position position="89"/>
    </location>
    <ligand>
        <name>Mg(2+)</name>
        <dbReference type="ChEBI" id="CHEBI:18420"/>
        <label>1</label>
        <note>catalytic</note>
    </ligand>
</feature>
<feature type="binding site" evidence="7">
    <location>
        <position position="86"/>
    </location>
    <ligand>
        <name>Mg(2+)</name>
        <dbReference type="ChEBI" id="CHEBI:18420"/>
        <label>1</label>
        <note>catalytic</note>
    </ligand>
</feature>
<organism evidence="9 10">
    <name type="scientific">Diaphorina citri</name>
    <name type="common">Asian citrus psyllid</name>
    <dbReference type="NCBI Taxonomy" id="121845"/>
    <lineage>
        <taxon>Eukaryota</taxon>
        <taxon>Metazoa</taxon>
        <taxon>Ecdysozoa</taxon>
        <taxon>Arthropoda</taxon>
        <taxon>Hexapoda</taxon>
        <taxon>Insecta</taxon>
        <taxon>Pterygota</taxon>
        <taxon>Neoptera</taxon>
        <taxon>Paraneoptera</taxon>
        <taxon>Hemiptera</taxon>
        <taxon>Sternorrhyncha</taxon>
        <taxon>Psylloidea</taxon>
        <taxon>Psyllidae</taxon>
        <taxon>Diaphorininae</taxon>
        <taxon>Diaphorina</taxon>
    </lineage>
</organism>
<dbReference type="Proteomes" id="UP000079169">
    <property type="component" value="Unplaced"/>
</dbReference>
<dbReference type="PROSITE" id="PS00629">
    <property type="entry name" value="IMP_1"/>
    <property type="match status" value="1"/>
</dbReference>
<evidence type="ECO:0000256" key="2">
    <source>
        <dbReference type="ARBA" id="ARBA00005152"/>
    </source>
</evidence>
<dbReference type="PaxDb" id="121845-A0A1S3D544"/>
<keyword evidence="6 7" id="KW-0460">Magnesium</keyword>
<evidence type="ECO:0000313" key="9">
    <source>
        <dbReference type="Proteomes" id="UP000079169"/>
    </source>
</evidence>
<feature type="binding site" evidence="7">
    <location>
        <position position="69"/>
    </location>
    <ligand>
        <name>Mg(2+)</name>
        <dbReference type="ChEBI" id="CHEBI:18420"/>
        <label>1</label>
        <note>catalytic</note>
    </ligand>
</feature>
<dbReference type="CDD" id="cd01639">
    <property type="entry name" value="IMPase"/>
    <property type="match status" value="1"/>
</dbReference>
<keyword evidence="5 8" id="KW-0378">Hydrolase</keyword>
<dbReference type="FunFam" id="3.30.540.10:FF:000004">
    <property type="entry name" value="Inositol-1-monophosphatase"/>
    <property type="match status" value="1"/>
</dbReference>
<dbReference type="PRINTS" id="PR00377">
    <property type="entry name" value="IMPHPHTASES"/>
</dbReference>
<comment type="similarity">
    <text evidence="3 8">Belongs to the inositol monophosphatase superfamily.</text>
</comment>